<evidence type="ECO:0000313" key="12">
    <source>
        <dbReference type="EMBL" id="MCL7938871.1"/>
    </source>
</evidence>
<keyword evidence="10" id="KW-0812">Transmembrane</keyword>
<reference evidence="12" key="1">
    <citation type="submission" date="2022-05" db="EMBL/GenBank/DDBJ databases">
        <title>Halomonas geminus sp. nov. and Halomonas llamarensis sp. nov. isolated from high-altitude salars of the Atacama Desert.</title>
        <authorList>
            <person name="Hintersatz C."/>
            <person name="Rojas L.A."/>
            <person name="Wei T.-S."/>
            <person name="Kutschke S."/>
            <person name="Lehmann F."/>
            <person name="Jain R."/>
            <person name="Pollmann K."/>
        </authorList>
    </citation>
    <scope>NUCLEOTIDE SEQUENCE</scope>
    <source>
        <strain evidence="12">ATCH28</strain>
    </source>
</reference>
<keyword evidence="4" id="KW-0328">Glycosyltransferase</keyword>
<dbReference type="InterPro" id="IPR050396">
    <property type="entry name" value="Glycosyltr_51/Transpeptidase"/>
</dbReference>
<evidence type="ECO:0000256" key="2">
    <source>
        <dbReference type="ARBA" id="ARBA00022645"/>
    </source>
</evidence>
<evidence type="ECO:0000256" key="3">
    <source>
        <dbReference type="ARBA" id="ARBA00022670"/>
    </source>
</evidence>
<feature type="compositionally biased region" description="Basic and acidic residues" evidence="9">
    <location>
        <begin position="20"/>
        <end position="32"/>
    </location>
</feature>
<dbReference type="SUPFAM" id="SSF53955">
    <property type="entry name" value="Lysozyme-like"/>
    <property type="match status" value="1"/>
</dbReference>
<dbReference type="RefSeq" id="WP_250058893.1">
    <property type="nucleotide sequence ID" value="NZ_JAMJPK010000001.1"/>
</dbReference>
<dbReference type="Gene3D" id="1.10.3810.10">
    <property type="entry name" value="Biosynthetic peptidoglycan transglycosylase-like"/>
    <property type="match status" value="1"/>
</dbReference>
<dbReference type="InterPro" id="IPR023346">
    <property type="entry name" value="Lysozyme-like_dom_sf"/>
</dbReference>
<feature type="domain" description="Glycosyl transferase family 51" evidence="11">
    <location>
        <begin position="163"/>
        <end position="355"/>
    </location>
</feature>
<protein>
    <recommendedName>
        <fullName evidence="7">peptidoglycan glycosyltransferase</fullName>
        <ecNumber evidence="7">2.4.99.28</ecNumber>
    </recommendedName>
</protein>
<dbReference type="PANTHER" id="PTHR32282:SF24">
    <property type="entry name" value="GLYCOSYL TRANSFERASE FAMILY 51 DOMAIN-CONTAINING PROTEIN"/>
    <property type="match status" value="1"/>
</dbReference>
<keyword evidence="13" id="KW-1185">Reference proteome</keyword>
<feature type="region of interest" description="Disordered" evidence="9">
    <location>
        <begin position="1"/>
        <end position="36"/>
    </location>
</feature>
<keyword evidence="10" id="KW-1133">Transmembrane helix</keyword>
<accession>A0ABT0SX32</accession>
<dbReference type="InterPro" id="IPR001264">
    <property type="entry name" value="Glyco_trans_51"/>
</dbReference>
<dbReference type="Pfam" id="PF00912">
    <property type="entry name" value="Transgly"/>
    <property type="match status" value="1"/>
</dbReference>
<evidence type="ECO:0000259" key="11">
    <source>
        <dbReference type="Pfam" id="PF00912"/>
    </source>
</evidence>
<comment type="caution">
    <text evidence="12">The sequence shown here is derived from an EMBL/GenBank/DDBJ whole genome shotgun (WGS) entry which is preliminary data.</text>
</comment>
<proteinExistence type="predicted"/>
<evidence type="ECO:0000256" key="10">
    <source>
        <dbReference type="SAM" id="Phobius"/>
    </source>
</evidence>
<organism evidence="12 13">
    <name type="scientific">Halomonas gemina</name>
    <dbReference type="NCBI Taxonomy" id="2945105"/>
    <lineage>
        <taxon>Bacteria</taxon>
        <taxon>Pseudomonadati</taxon>
        <taxon>Pseudomonadota</taxon>
        <taxon>Gammaproteobacteria</taxon>
        <taxon>Oceanospirillales</taxon>
        <taxon>Halomonadaceae</taxon>
        <taxon>Halomonas</taxon>
    </lineage>
</organism>
<keyword evidence="3" id="KW-0378">Hydrolase</keyword>
<keyword evidence="5" id="KW-0808">Transferase</keyword>
<evidence type="ECO:0000256" key="6">
    <source>
        <dbReference type="ARBA" id="ARBA00023268"/>
    </source>
</evidence>
<dbReference type="Gene3D" id="3.40.710.10">
    <property type="entry name" value="DD-peptidase/beta-lactamase superfamily"/>
    <property type="match status" value="1"/>
</dbReference>
<gene>
    <name evidence="12" type="ORF">M8009_00955</name>
</gene>
<dbReference type="Proteomes" id="UP001165369">
    <property type="component" value="Unassembled WGS sequence"/>
</dbReference>
<dbReference type="EC" id="2.4.99.28" evidence="7"/>
<evidence type="ECO:0000256" key="8">
    <source>
        <dbReference type="ARBA" id="ARBA00049902"/>
    </source>
</evidence>
<dbReference type="PANTHER" id="PTHR32282">
    <property type="entry name" value="BINDING PROTEIN TRANSPEPTIDASE, PUTATIVE-RELATED"/>
    <property type="match status" value="1"/>
</dbReference>
<evidence type="ECO:0000256" key="7">
    <source>
        <dbReference type="ARBA" id="ARBA00044770"/>
    </source>
</evidence>
<evidence type="ECO:0000256" key="4">
    <source>
        <dbReference type="ARBA" id="ARBA00022676"/>
    </source>
</evidence>
<dbReference type="SUPFAM" id="SSF56601">
    <property type="entry name" value="beta-lactamase/transpeptidase-like"/>
    <property type="match status" value="1"/>
</dbReference>
<comment type="catalytic activity">
    <reaction evidence="8">
        <text>[GlcNAc-(1-&gt;4)-Mur2Ac(oyl-L-Ala-gamma-D-Glu-L-Lys-D-Ala-D-Ala)](n)-di-trans,octa-cis-undecaprenyl diphosphate + beta-D-GlcNAc-(1-&gt;4)-Mur2Ac(oyl-L-Ala-gamma-D-Glu-L-Lys-D-Ala-D-Ala)-di-trans,octa-cis-undecaprenyl diphosphate = [GlcNAc-(1-&gt;4)-Mur2Ac(oyl-L-Ala-gamma-D-Glu-L-Lys-D-Ala-D-Ala)](n+1)-di-trans,octa-cis-undecaprenyl diphosphate + di-trans,octa-cis-undecaprenyl diphosphate + H(+)</text>
        <dbReference type="Rhea" id="RHEA:23708"/>
        <dbReference type="Rhea" id="RHEA-COMP:9602"/>
        <dbReference type="Rhea" id="RHEA-COMP:9603"/>
        <dbReference type="ChEBI" id="CHEBI:15378"/>
        <dbReference type="ChEBI" id="CHEBI:58405"/>
        <dbReference type="ChEBI" id="CHEBI:60033"/>
        <dbReference type="ChEBI" id="CHEBI:78435"/>
        <dbReference type="EC" id="2.4.99.28"/>
    </reaction>
</comment>
<evidence type="ECO:0000313" key="13">
    <source>
        <dbReference type="Proteomes" id="UP001165369"/>
    </source>
</evidence>
<keyword evidence="10" id="KW-0472">Membrane</keyword>
<evidence type="ECO:0000256" key="9">
    <source>
        <dbReference type="SAM" id="MobiDB-lite"/>
    </source>
</evidence>
<comment type="pathway">
    <text evidence="1">Cell wall biogenesis; peptidoglycan biosynthesis.</text>
</comment>
<name>A0ABT0SX32_9GAMM</name>
<evidence type="ECO:0000256" key="5">
    <source>
        <dbReference type="ARBA" id="ARBA00022679"/>
    </source>
</evidence>
<sequence>MGGHDSASRGCPDGQGEGALCHDKRPGHPPRDRPRRHLRHRGLILLALLAIPLATLLVAEARTSHLQSLELSRYAATLSYTLAPGASPRIQFPQHGPFDQRLGYTRLPEIQQRLLAGGYAIESQVRFSPPLLEYTRRGFFPPYTEKSRSGLTLEECRGDTLYGFRHPQRHYPHFDAVPPLVLQVLLYIENRQLLDGDTPRANPAVDWPRFIKAAFSQAGRALDLTGQAAGGSTLATQVEKYRHSPNGLTASPMEKLRQMVSASVRGYRHGPQTLAARQDVALDYLNSVPLSAAPGYGEVHGLGDGLWVWFGADFDEVNRLLVPTFNGPTRLASQGLALRQVVALMIAQRRPSWYLNNGRQALETLTDSHLRLLANEGLVAPPLRDAALAGRLTFRDFTRDPARLQVGHDKGLQVARQRLGSLVGLSFYDLDRLDLSARTTLHGDLQRRVTAYLQRLADPAFASEVGLLGERLLSPERAADVRYSFTLLERDATGFRVRVQTDTTGQPFDINEGSKLELGSTAKLRVLATYLEVVAELHERHAGMPVDALRRVEVERRDVLSRWVIDRLIAEPDLGLRPLLEAAMQRRYSASPHEAFFTGGGRHTFGNFRRQDDGRHPGLDDALRESLNLPFVRLLRDLVHYVTHQGEERRRLLEDDDDPRRQAYLADFADREGQVFLERFWRKYQGRSSDERLASFLDGLRPAASRLSAVHRYLFPGADRDAFAAFLEARLPGEPIGERRLEALYRDYAPGEYSLTDQGYIAGVHPLELWLLGFLMDHPEASFSEAIAASQQQRQEAYGWLFRTRHRSARDVRIRTMLEVEAFAEIHRRWQRLGYPFGQLVPSLATAVGSSGDRPAALAELMGIILNDGVRLPVLRIDALHFAAGTPYETRFIPADARAQRVMAADVAAVLRDALARVVEDGTARRLQGSFTLEGDAPLVMGGKTGTGNNRIETVTRSGQVIDSRARNRTATFVFHLGEHHFGTLTAYVAGSHSDDFRFTSALPVQVLKGMEEILRPYLLAGEGQCQPPSERDRMMAIRSRPDSKTGKKGATLLARR</sequence>
<keyword evidence="2" id="KW-0121">Carboxypeptidase</keyword>
<keyword evidence="6" id="KW-0511">Multifunctional enzyme</keyword>
<dbReference type="InterPro" id="IPR036950">
    <property type="entry name" value="PBP_transglycosylase"/>
</dbReference>
<dbReference type="InterPro" id="IPR012338">
    <property type="entry name" value="Beta-lactam/transpept-like"/>
</dbReference>
<feature type="transmembrane region" description="Helical" evidence="10">
    <location>
        <begin position="42"/>
        <end position="59"/>
    </location>
</feature>
<dbReference type="EMBL" id="JAMJPK010000001">
    <property type="protein sequence ID" value="MCL7938871.1"/>
    <property type="molecule type" value="Genomic_DNA"/>
</dbReference>
<keyword evidence="3" id="KW-0645">Protease</keyword>
<evidence type="ECO:0000256" key="1">
    <source>
        <dbReference type="ARBA" id="ARBA00004752"/>
    </source>
</evidence>